<dbReference type="RefSeq" id="XP_029230614.1">
    <property type="nucleotide sequence ID" value="XM_029369331.1"/>
</dbReference>
<dbReference type="Proteomes" id="UP000284403">
    <property type="component" value="Unassembled WGS sequence"/>
</dbReference>
<evidence type="ECO:0000313" key="2">
    <source>
        <dbReference type="EMBL" id="RNF24928.1"/>
    </source>
</evidence>
<keyword evidence="3" id="KW-1185">Reference proteome</keyword>
<comment type="caution">
    <text evidence="2">The sequence shown here is derived from an EMBL/GenBank/DDBJ whole genome shotgun (WGS) entry which is preliminary data.</text>
</comment>
<sequence length="205" mass="22393">MRPDAGRVRPSLRPPGIPLRPLRLPEPPAAVVAAGAEPAPHNAALLRDDVPVGELPRLRPLRAEPHCPRLVVQFAFPLLRREDAPLRLRGAPELVVAAAHRTREAQSGRLLPWRPGAEEKGKEGGAQVAEARHKMCGSNKHNKTVKQKKTDTLADACGKTHAHSCASRATTSVVVPRTHSRGGWGTTRDARHAPPQRRRTRRGEQ</sequence>
<proteinExistence type="predicted"/>
<feature type="compositionally biased region" description="Pro residues" evidence="1">
    <location>
        <begin position="12"/>
        <end position="23"/>
    </location>
</feature>
<feature type="compositionally biased region" description="Basic residues" evidence="1">
    <location>
        <begin position="194"/>
        <end position="205"/>
    </location>
</feature>
<evidence type="ECO:0000313" key="3">
    <source>
        <dbReference type="Proteomes" id="UP000284403"/>
    </source>
</evidence>
<evidence type="ECO:0000256" key="1">
    <source>
        <dbReference type="SAM" id="MobiDB-lite"/>
    </source>
</evidence>
<protein>
    <submittedName>
        <fullName evidence="2">Uncharacterized protein</fullName>
    </submittedName>
</protein>
<organism evidence="2 3">
    <name type="scientific">Trypanosoma conorhini</name>
    <dbReference type="NCBI Taxonomy" id="83891"/>
    <lineage>
        <taxon>Eukaryota</taxon>
        <taxon>Discoba</taxon>
        <taxon>Euglenozoa</taxon>
        <taxon>Kinetoplastea</taxon>
        <taxon>Metakinetoplastina</taxon>
        <taxon>Trypanosomatida</taxon>
        <taxon>Trypanosomatidae</taxon>
        <taxon>Trypanosoma</taxon>
    </lineage>
</organism>
<gene>
    <name evidence="2" type="ORF">Tco025E_02405</name>
</gene>
<accession>A0A3R7PTM5</accession>
<feature type="region of interest" description="Disordered" evidence="1">
    <location>
        <begin position="160"/>
        <end position="205"/>
    </location>
</feature>
<reference evidence="2 3" key="1">
    <citation type="journal article" date="2018" name="BMC Genomics">
        <title>Genomic comparison of Trypanosoma conorhini and Trypanosoma rangeli to Trypanosoma cruzi strains of high and low virulence.</title>
        <authorList>
            <person name="Bradwell K.R."/>
            <person name="Koparde V.N."/>
            <person name="Matveyev A.V."/>
            <person name="Serrano M.G."/>
            <person name="Alves J.M."/>
            <person name="Parikh H."/>
            <person name="Huang B."/>
            <person name="Lee V."/>
            <person name="Espinosa-Alvarez O."/>
            <person name="Ortiz P.A."/>
            <person name="Costa-Martins A.G."/>
            <person name="Teixeira M.M."/>
            <person name="Buck G.A."/>
        </authorList>
    </citation>
    <scope>NUCLEOTIDE SEQUENCE [LARGE SCALE GENOMIC DNA]</scope>
    <source>
        <strain evidence="2 3">025E</strain>
    </source>
</reference>
<name>A0A3R7PTM5_9TRYP</name>
<dbReference type="EMBL" id="MKKU01000092">
    <property type="protein sequence ID" value="RNF24928.1"/>
    <property type="molecule type" value="Genomic_DNA"/>
</dbReference>
<dbReference type="AlphaFoldDB" id="A0A3R7PTM5"/>
<feature type="region of interest" description="Disordered" evidence="1">
    <location>
        <begin position="1"/>
        <end position="23"/>
    </location>
</feature>
<dbReference type="GeneID" id="40316016"/>